<evidence type="ECO:0000256" key="1">
    <source>
        <dbReference type="SAM" id="MobiDB-lite"/>
    </source>
</evidence>
<dbReference type="Proteomes" id="UP000095767">
    <property type="component" value="Unassembled WGS sequence"/>
</dbReference>
<reference evidence="2 3" key="1">
    <citation type="submission" date="2016-09" db="EMBL/GenBank/DDBJ databases">
        <title>The draft genome of Dichanthelium oligosanthes: A C3 panicoid grass species.</title>
        <authorList>
            <person name="Studer A.J."/>
            <person name="Schnable J.C."/>
            <person name="Brutnell T.P."/>
        </authorList>
    </citation>
    <scope>NUCLEOTIDE SEQUENCE [LARGE SCALE GENOMIC DNA]</scope>
    <source>
        <strain evidence="3">cv. Kellogg 1175</strain>
        <tissue evidence="2">Leaf</tissue>
    </source>
</reference>
<keyword evidence="3" id="KW-1185">Reference proteome</keyword>
<organism evidence="2 3">
    <name type="scientific">Dichanthelium oligosanthes</name>
    <dbReference type="NCBI Taxonomy" id="888268"/>
    <lineage>
        <taxon>Eukaryota</taxon>
        <taxon>Viridiplantae</taxon>
        <taxon>Streptophyta</taxon>
        <taxon>Embryophyta</taxon>
        <taxon>Tracheophyta</taxon>
        <taxon>Spermatophyta</taxon>
        <taxon>Magnoliopsida</taxon>
        <taxon>Liliopsida</taxon>
        <taxon>Poales</taxon>
        <taxon>Poaceae</taxon>
        <taxon>PACMAD clade</taxon>
        <taxon>Panicoideae</taxon>
        <taxon>Panicodae</taxon>
        <taxon>Paniceae</taxon>
        <taxon>Dichantheliinae</taxon>
        <taxon>Dichanthelium</taxon>
    </lineage>
</organism>
<name>A0A1E5VA84_9POAL</name>
<evidence type="ECO:0000313" key="3">
    <source>
        <dbReference type="Proteomes" id="UP000095767"/>
    </source>
</evidence>
<dbReference type="STRING" id="888268.A0A1E5VA84"/>
<accession>A0A1E5VA84</accession>
<dbReference type="EMBL" id="LWDX02046824">
    <property type="protein sequence ID" value="OEL21924.1"/>
    <property type="molecule type" value="Genomic_DNA"/>
</dbReference>
<feature type="region of interest" description="Disordered" evidence="1">
    <location>
        <begin position="222"/>
        <end position="262"/>
    </location>
</feature>
<comment type="caution">
    <text evidence="2">The sequence shown here is derived from an EMBL/GenBank/DDBJ whole genome shotgun (WGS) entry which is preliminary data.</text>
</comment>
<dbReference type="AlphaFoldDB" id="A0A1E5VA84"/>
<protein>
    <submittedName>
        <fullName evidence="2">Putative WRKY transcription factor 19</fullName>
    </submittedName>
</protein>
<gene>
    <name evidence="2" type="ORF">BAE44_0017057</name>
</gene>
<evidence type="ECO:0000313" key="2">
    <source>
        <dbReference type="EMBL" id="OEL21924.1"/>
    </source>
</evidence>
<sequence length="294" mass="30819">MVVVADVVRRAVHVPHVESLACASSMEAARGARGRTAREVQKDIRAFASLMAVEGVVSFWIVQRVPREAQSFARHTVEESAAHSQVVPKELKVALLSARGTVEVSAAPTRAVVYAQRVSMVGRSTVLLTVVGRGAQFQAVPRVLEGGRNTVCAMVVEGSSFGVSGPPCDKFARSKIGLCAAHSALIEDHCVHGGGSLGPATKQFTTDTAKPDEMKVTAMNGDADMMNGDDEASMGWSDHGTNDSAHPSVPMHSSTTPFPEGRVHGSGLLALLSGRSHASAENGASTSASMCSWM</sequence>
<proteinExistence type="predicted"/>